<dbReference type="AlphaFoldDB" id="A0A090VUX8"/>
<dbReference type="eggNOG" id="COG0463">
    <property type="taxonomic scope" value="Bacteria"/>
</dbReference>
<name>A0A090VUX8_9FLAO</name>
<dbReference type="PANTHER" id="PTHR22916">
    <property type="entry name" value="GLYCOSYLTRANSFERASE"/>
    <property type="match status" value="1"/>
</dbReference>
<keyword evidence="1" id="KW-0812">Transmembrane</keyword>
<evidence type="ECO:0000259" key="2">
    <source>
        <dbReference type="Pfam" id="PF00535"/>
    </source>
</evidence>
<feature type="domain" description="Glycosyltransferase 2-like" evidence="2">
    <location>
        <begin position="7"/>
        <end position="114"/>
    </location>
</feature>
<dbReference type="OrthoDB" id="9810303at2"/>
<dbReference type="InterPro" id="IPR029044">
    <property type="entry name" value="Nucleotide-diphossugar_trans"/>
</dbReference>
<accession>A0A090VUX8</accession>
<keyword evidence="7" id="KW-1185">Reference proteome</keyword>
<keyword evidence="1" id="KW-1133">Transmembrane helix</keyword>
<dbReference type="EMBL" id="BBNY01000076">
    <property type="protein sequence ID" value="GAL90638.1"/>
    <property type="molecule type" value="Genomic_DNA"/>
</dbReference>
<dbReference type="Pfam" id="PF00535">
    <property type="entry name" value="Glycos_transf_2"/>
    <property type="match status" value="1"/>
</dbReference>
<dbReference type="EMBL" id="BBNR01000007">
    <property type="protein sequence ID" value="GAL67069.1"/>
    <property type="molecule type" value="Genomic_DNA"/>
</dbReference>
<gene>
    <name evidence="3" type="ORF">JCM19301_2234</name>
    <name evidence="4" type="ORF">JCM19302_2500</name>
    <name evidence="5" type="ORF">JCM19538_403</name>
</gene>
<evidence type="ECO:0000313" key="3">
    <source>
        <dbReference type="EMBL" id="GAL67069.1"/>
    </source>
</evidence>
<comment type="caution">
    <text evidence="3">The sequence shown here is derived from an EMBL/GenBank/DDBJ whole genome shotgun (WGS) entry which is preliminary data.</text>
</comment>
<dbReference type="EMBL" id="BBNS01000007">
    <property type="protein sequence ID" value="GAL70778.1"/>
    <property type="molecule type" value="Genomic_DNA"/>
</dbReference>
<evidence type="ECO:0000313" key="7">
    <source>
        <dbReference type="Proteomes" id="UP000030184"/>
    </source>
</evidence>
<dbReference type="Proteomes" id="UP000030184">
    <property type="component" value="Unassembled WGS sequence"/>
</dbReference>
<dbReference type="Proteomes" id="UP000029646">
    <property type="component" value="Unassembled WGS sequence"/>
</dbReference>
<proteinExistence type="predicted"/>
<reference evidence="7" key="1">
    <citation type="journal article" date="2014" name="Genome Announc.">
        <title>Draft Genome Sequence of Marine Flavobacterium Jejuia pallidilutea Strain 11shimoA1 and Pigmentation Mutants.</title>
        <authorList>
            <person name="Takatani N."/>
            <person name="Nakanishi M."/>
            <person name="Meirelles P."/>
            <person name="Mino S."/>
            <person name="Suda W."/>
            <person name="Oshima K."/>
            <person name="Hattori M."/>
            <person name="Ohkuma M."/>
            <person name="Hosokawa M."/>
            <person name="Miyashita K."/>
            <person name="Thompson F.L."/>
            <person name="Niwa A."/>
            <person name="Sawabe T."/>
            <person name="Sawabe T."/>
        </authorList>
    </citation>
    <scope>NUCLEOTIDE SEQUENCE [LARGE SCALE GENOMIC DNA]</scope>
    <source>
        <strain evidence="7">JCM 19538</strain>
    </source>
</reference>
<evidence type="ECO:0000313" key="4">
    <source>
        <dbReference type="EMBL" id="GAL70778.1"/>
    </source>
</evidence>
<dbReference type="STRING" id="504487.JCM19538_403"/>
<dbReference type="CDD" id="cd00761">
    <property type="entry name" value="Glyco_tranf_GTA_type"/>
    <property type="match status" value="1"/>
</dbReference>
<dbReference type="RefSeq" id="WP_042243448.1">
    <property type="nucleotide sequence ID" value="NZ_BBNR01000007.1"/>
</dbReference>
<keyword evidence="3" id="KW-0808">Transferase</keyword>
<evidence type="ECO:0000313" key="5">
    <source>
        <dbReference type="EMBL" id="GAL90638.1"/>
    </source>
</evidence>
<dbReference type="Gene3D" id="3.90.550.10">
    <property type="entry name" value="Spore Coat Polysaccharide Biosynthesis Protein SpsA, Chain A"/>
    <property type="match status" value="1"/>
</dbReference>
<dbReference type="SUPFAM" id="SSF53448">
    <property type="entry name" value="Nucleotide-diphospho-sugar transferases"/>
    <property type="match status" value="1"/>
</dbReference>
<evidence type="ECO:0000256" key="1">
    <source>
        <dbReference type="SAM" id="Phobius"/>
    </source>
</evidence>
<evidence type="ECO:0000313" key="6">
    <source>
        <dbReference type="Proteomes" id="UP000029641"/>
    </source>
</evidence>
<keyword evidence="1" id="KW-0472">Membrane</keyword>
<feature type="transmembrane region" description="Helical" evidence="1">
    <location>
        <begin position="274"/>
        <end position="295"/>
    </location>
</feature>
<organism evidence="3 6">
    <name type="scientific">Jejuia pallidilutea</name>
    <dbReference type="NCBI Taxonomy" id="504487"/>
    <lineage>
        <taxon>Bacteria</taxon>
        <taxon>Pseudomonadati</taxon>
        <taxon>Bacteroidota</taxon>
        <taxon>Flavobacteriia</taxon>
        <taxon>Flavobacteriales</taxon>
        <taxon>Flavobacteriaceae</taxon>
        <taxon>Jejuia</taxon>
    </lineage>
</organism>
<dbReference type="Proteomes" id="UP000029641">
    <property type="component" value="Unassembled WGS sequence"/>
</dbReference>
<dbReference type="GO" id="GO:0016758">
    <property type="term" value="F:hexosyltransferase activity"/>
    <property type="evidence" value="ECO:0007669"/>
    <property type="project" value="UniProtKB-ARBA"/>
</dbReference>
<dbReference type="InterPro" id="IPR001173">
    <property type="entry name" value="Glyco_trans_2-like"/>
</dbReference>
<dbReference type="PANTHER" id="PTHR22916:SF3">
    <property type="entry name" value="UDP-GLCNAC:BETAGAL BETA-1,3-N-ACETYLGLUCOSAMINYLTRANSFERASE-LIKE PROTEIN 1"/>
    <property type="match status" value="1"/>
</dbReference>
<sequence>MYKYTFTVFTATYNRAHTIHRVYDSLKKQTFKDFEWLIVDDGSIDNTEEIIKQWITEADFEIRYFKKTNGGKHTAFNVGVKMANGYLFLPLDSDDRCIPEALEVFNDTWDKIEDKNSFSAVTGLCRDEEGKLVGQKYPNDIFDSDSIELKYIHKVEGEKWGFQRTDVLKEFPFPEPEGLKLYPEAVIWNKISRNYKTRFINQTLRIYIQGEDSYTKAPIKKFAKASAIWHTNILNDCIDYFWRNPLAFFKSGVHYTRFTFHSKTSFFRNLNNNLARIIVIIALPVAIFIYIYDYLKYK</sequence>
<protein>
    <submittedName>
        <fullName evidence="3">Glycosyl transferase</fullName>
    </submittedName>
</protein>